<dbReference type="Proteomes" id="UP000478052">
    <property type="component" value="Unassembled WGS sequence"/>
</dbReference>
<dbReference type="AlphaFoldDB" id="A0A6G0ZN94"/>
<organism evidence="3 4">
    <name type="scientific">Aphis craccivora</name>
    <name type="common">Cowpea aphid</name>
    <dbReference type="NCBI Taxonomy" id="307492"/>
    <lineage>
        <taxon>Eukaryota</taxon>
        <taxon>Metazoa</taxon>
        <taxon>Ecdysozoa</taxon>
        <taxon>Arthropoda</taxon>
        <taxon>Hexapoda</taxon>
        <taxon>Insecta</taxon>
        <taxon>Pterygota</taxon>
        <taxon>Neoptera</taxon>
        <taxon>Paraneoptera</taxon>
        <taxon>Hemiptera</taxon>
        <taxon>Sternorrhyncha</taxon>
        <taxon>Aphidomorpha</taxon>
        <taxon>Aphidoidea</taxon>
        <taxon>Aphididae</taxon>
        <taxon>Aphidini</taxon>
        <taxon>Aphis</taxon>
        <taxon>Aphis</taxon>
    </lineage>
</organism>
<dbReference type="InterPro" id="IPR046347">
    <property type="entry name" value="bZIP_sf"/>
</dbReference>
<name>A0A6G0ZN94_APHCR</name>
<dbReference type="Pfam" id="PF07716">
    <property type="entry name" value="bZIP_2"/>
    <property type="match status" value="1"/>
</dbReference>
<dbReference type="GO" id="GO:0003700">
    <property type="term" value="F:DNA-binding transcription factor activity"/>
    <property type="evidence" value="ECO:0007669"/>
    <property type="project" value="InterPro"/>
</dbReference>
<evidence type="ECO:0000313" key="3">
    <source>
        <dbReference type="EMBL" id="KAF0772926.1"/>
    </source>
</evidence>
<feature type="compositionally biased region" description="Basic and acidic residues" evidence="1">
    <location>
        <begin position="1"/>
        <end position="19"/>
    </location>
</feature>
<accession>A0A6G0ZN94</accession>
<dbReference type="GO" id="GO:0005634">
    <property type="term" value="C:nucleus"/>
    <property type="evidence" value="ECO:0007669"/>
    <property type="project" value="UniProtKB-ARBA"/>
</dbReference>
<dbReference type="Gene3D" id="1.20.5.170">
    <property type="match status" value="1"/>
</dbReference>
<proteinExistence type="predicted"/>
<gene>
    <name evidence="3" type="ORF">FWK35_00002205</name>
</gene>
<dbReference type="SUPFAM" id="SSF57959">
    <property type="entry name" value="Leucine zipper domain"/>
    <property type="match status" value="1"/>
</dbReference>
<evidence type="ECO:0000256" key="1">
    <source>
        <dbReference type="SAM" id="MobiDB-lite"/>
    </source>
</evidence>
<evidence type="ECO:0000313" key="4">
    <source>
        <dbReference type="Proteomes" id="UP000478052"/>
    </source>
</evidence>
<reference evidence="3 4" key="1">
    <citation type="submission" date="2019-08" db="EMBL/GenBank/DDBJ databases">
        <title>Whole genome of Aphis craccivora.</title>
        <authorList>
            <person name="Voronova N.V."/>
            <person name="Shulinski R.S."/>
            <person name="Bandarenka Y.V."/>
            <person name="Zhorov D.G."/>
            <person name="Warner D."/>
        </authorList>
    </citation>
    <scope>NUCLEOTIDE SEQUENCE [LARGE SCALE GENOMIC DNA]</scope>
    <source>
        <strain evidence="3">180601</strain>
        <tissue evidence="3">Whole Body</tissue>
    </source>
</reference>
<dbReference type="EMBL" id="VUJU01000117">
    <property type="protein sequence ID" value="KAF0772926.1"/>
    <property type="molecule type" value="Genomic_DNA"/>
</dbReference>
<feature type="domain" description="BZIP" evidence="2">
    <location>
        <begin position="7"/>
        <end position="57"/>
    </location>
</feature>
<evidence type="ECO:0000259" key="2">
    <source>
        <dbReference type="Pfam" id="PF07716"/>
    </source>
</evidence>
<comment type="caution">
    <text evidence="3">The sequence shown here is derived from an EMBL/GenBank/DDBJ whole genome shotgun (WGS) entry which is preliminary data.</text>
</comment>
<feature type="region of interest" description="Disordered" evidence="1">
    <location>
        <begin position="1"/>
        <end position="30"/>
    </location>
</feature>
<protein>
    <recommendedName>
        <fullName evidence="2">BZIP domain-containing protein</fullName>
    </recommendedName>
</protein>
<dbReference type="InterPro" id="IPR004827">
    <property type="entry name" value="bZIP"/>
</dbReference>
<keyword evidence="4" id="KW-1185">Reference proteome</keyword>
<sequence length="79" mass="9401">MNSAGRDMDYYIKRQKNNEASRLSKSKRKEKEIEMEKKKIQLEAVCLKLKKEIHILQQMKLDKARNKCTAQFRQGQQTS</sequence>